<accession>A0A9P9EE71</accession>
<organism evidence="5 6">
    <name type="scientific">Dendryphion nanum</name>
    <dbReference type="NCBI Taxonomy" id="256645"/>
    <lineage>
        <taxon>Eukaryota</taxon>
        <taxon>Fungi</taxon>
        <taxon>Dikarya</taxon>
        <taxon>Ascomycota</taxon>
        <taxon>Pezizomycotina</taxon>
        <taxon>Dothideomycetes</taxon>
        <taxon>Pleosporomycetidae</taxon>
        <taxon>Pleosporales</taxon>
        <taxon>Torulaceae</taxon>
        <taxon>Dendryphion</taxon>
    </lineage>
</organism>
<evidence type="ECO:0000313" key="5">
    <source>
        <dbReference type="EMBL" id="KAH7135477.1"/>
    </source>
</evidence>
<evidence type="ECO:0000256" key="2">
    <source>
        <dbReference type="SAM" id="Phobius"/>
    </source>
</evidence>
<dbReference type="InterPro" id="IPR021109">
    <property type="entry name" value="Peptidase_aspartic_dom_sf"/>
</dbReference>
<dbReference type="Proteomes" id="UP000700596">
    <property type="component" value="Unassembled WGS sequence"/>
</dbReference>
<dbReference type="EMBL" id="JAGMWT010000002">
    <property type="protein sequence ID" value="KAH7135477.1"/>
    <property type="molecule type" value="Genomic_DNA"/>
</dbReference>
<feature type="region of interest" description="Disordered" evidence="1">
    <location>
        <begin position="484"/>
        <end position="503"/>
    </location>
</feature>
<keyword evidence="2" id="KW-1133">Transmembrane helix</keyword>
<evidence type="ECO:0000313" key="6">
    <source>
        <dbReference type="Proteomes" id="UP000700596"/>
    </source>
</evidence>
<sequence length="503" mass="55388">MTSLVFYLSAAVLFAHSTAGAANCGIAPIYVDIHRRSVQGSLASNDYQYGAFMGLGTPTVAGKQAQNGSLWPSLVQNHTSFSSPNFCKNSTLRECDRLTGGIYVSGDSTTFRELGKDFQSLDADRNTTVKGRFAKETVRLYTHYFESENDPATQTALEDVVIKVADSGSVRPGVVGIGQSSTILKDLVTQNKIAGRTYSLYIGQGFERAQGIVNGSNTFGGYDHGRFTGKVHSFPMTTSNANPFTVKVKDIYITDSATPKMNVSLFDTKVFPTEKKPESFDAQITTDQYPLSLPYQITQNFMNHMEAQKDNFWGDNSLKLKNSFNGTLSIVIEGKDGDFIVTLPPDVLMNKSNITPIQDREEKSTAPFLLSTAFLTQVYLMADFDASTFHLAKAVVDHRAVMPVTFCPGTVPVPYVRPDQSAWTKQGLIGAVVGGVLGGMGIVVCIYFFLVTFLRRRWAKQMEDEVEKGLKANKMAQFQVQEVQQFDPPPKKSKGAFWKRGNK</sequence>
<comment type="caution">
    <text evidence="5">The sequence shown here is derived from an EMBL/GenBank/DDBJ whole genome shotgun (WGS) entry which is preliminary data.</text>
</comment>
<dbReference type="Pfam" id="PF00026">
    <property type="entry name" value="Asp"/>
    <property type="match status" value="1"/>
</dbReference>
<dbReference type="InterPro" id="IPR033121">
    <property type="entry name" value="PEPTIDASE_A1"/>
</dbReference>
<evidence type="ECO:0000256" key="3">
    <source>
        <dbReference type="SAM" id="SignalP"/>
    </source>
</evidence>
<dbReference type="OrthoDB" id="5361565at2759"/>
<feature type="domain" description="Peptidase A1" evidence="4">
    <location>
        <begin position="49"/>
        <end position="392"/>
    </location>
</feature>
<dbReference type="PROSITE" id="PS51767">
    <property type="entry name" value="PEPTIDASE_A1"/>
    <property type="match status" value="1"/>
</dbReference>
<dbReference type="Gene3D" id="2.40.70.10">
    <property type="entry name" value="Acid Proteases"/>
    <property type="match status" value="2"/>
</dbReference>
<evidence type="ECO:0000256" key="1">
    <source>
        <dbReference type="SAM" id="MobiDB-lite"/>
    </source>
</evidence>
<evidence type="ECO:0000259" key="4">
    <source>
        <dbReference type="PROSITE" id="PS51767"/>
    </source>
</evidence>
<reference evidence="5" key="1">
    <citation type="journal article" date="2021" name="Nat. Commun.">
        <title>Genetic determinants of endophytism in the Arabidopsis root mycobiome.</title>
        <authorList>
            <person name="Mesny F."/>
            <person name="Miyauchi S."/>
            <person name="Thiergart T."/>
            <person name="Pickel B."/>
            <person name="Atanasova L."/>
            <person name="Karlsson M."/>
            <person name="Huettel B."/>
            <person name="Barry K.W."/>
            <person name="Haridas S."/>
            <person name="Chen C."/>
            <person name="Bauer D."/>
            <person name="Andreopoulos W."/>
            <person name="Pangilinan J."/>
            <person name="LaButti K."/>
            <person name="Riley R."/>
            <person name="Lipzen A."/>
            <person name="Clum A."/>
            <person name="Drula E."/>
            <person name="Henrissat B."/>
            <person name="Kohler A."/>
            <person name="Grigoriev I.V."/>
            <person name="Martin F.M."/>
            <person name="Hacquard S."/>
        </authorList>
    </citation>
    <scope>NUCLEOTIDE SEQUENCE</scope>
    <source>
        <strain evidence="5">MPI-CAGE-CH-0243</strain>
    </source>
</reference>
<dbReference type="AlphaFoldDB" id="A0A9P9EE71"/>
<protein>
    <submittedName>
        <fullName evidence="5">Aspartic peptidase domain-containing protein</fullName>
    </submittedName>
</protein>
<feature type="signal peptide" evidence="3">
    <location>
        <begin position="1"/>
        <end position="20"/>
    </location>
</feature>
<keyword evidence="2" id="KW-0812">Transmembrane</keyword>
<dbReference type="SUPFAM" id="SSF50630">
    <property type="entry name" value="Acid proteases"/>
    <property type="match status" value="1"/>
</dbReference>
<keyword evidence="3" id="KW-0732">Signal</keyword>
<gene>
    <name evidence="5" type="ORF">B0J11DRAFT_502293</name>
</gene>
<name>A0A9P9EE71_9PLEO</name>
<keyword evidence="6" id="KW-1185">Reference proteome</keyword>
<feature type="chain" id="PRO_5040334469" evidence="3">
    <location>
        <begin position="21"/>
        <end position="503"/>
    </location>
</feature>
<keyword evidence="2" id="KW-0472">Membrane</keyword>
<proteinExistence type="predicted"/>
<feature type="transmembrane region" description="Helical" evidence="2">
    <location>
        <begin position="428"/>
        <end position="454"/>
    </location>
</feature>